<proteinExistence type="predicted"/>
<evidence type="ECO:0000256" key="1">
    <source>
        <dbReference type="SAM" id="Phobius"/>
    </source>
</evidence>
<feature type="transmembrane region" description="Helical" evidence="1">
    <location>
        <begin position="116"/>
        <end position="139"/>
    </location>
</feature>
<keyword evidence="1" id="KW-0472">Membrane</keyword>
<dbReference type="EMBL" id="ML995476">
    <property type="protein sequence ID" value="KAF2145914.1"/>
    <property type="molecule type" value="Genomic_DNA"/>
</dbReference>
<accession>A0A6A6BRR9</accession>
<sequence>MTCITITAFNLRADPLALPGGRAGSDLNRARLGQGGMCPFSFFVYFFLSGLVFWFWSLAGFVPACLGRSGRPGLASSFSLGATYSVTITPLIPPSHLGTPAFFTVPRRRRGHRRRAAAAAAAVCLLLVFCSCVCVRGLAMDGVLFGRAGRGGRLRVLVS</sequence>
<protein>
    <submittedName>
        <fullName evidence="2">Uncharacterized protein</fullName>
    </submittedName>
</protein>
<organism evidence="2 3">
    <name type="scientific">Aplosporella prunicola CBS 121167</name>
    <dbReference type="NCBI Taxonomy" id="1176127"/>
    <lineage>
        <taxon>Eukaryota</taxon>
        <taxon>Fungi</taxon>
        <taxon>Dikarya</taxon>
        <taxon>Ascomycota</taxon>
        <taxon>Pezizomycotina</taxon>
        <taxon>Dothideomycetes</taxon>
        <taxon>Dothideomycetes incertae sedis</taxon>
        <taxon>Botryosphaeriales</taxon>
        <taxon>Aplosporellaceae</taxon>
        <taxon>Aplosporella</taxon>
    </lineage>
</organism>
<feature type="transmembrane region" description="Helical" evidence="1">
    <location>
        <begin position="42"/>
        <end position="66"/>
    </location>
</feature>
<dbReference type="RefSeq" id="XP_033401626.1">
    <property type="nucleotide sequence ID" value="XM_033534931.1"/>
</dbReference>
<evidence type="ECO:0000313" key="2">
    <source>
        <dbReference type="EMBL" id="KAF2145914.1"/>
    </source>
</evidence>
<keyword evidence="3" id="KW-1185">Reference proteome</keyword>
<name>A0A6A6BRR9_9PEZI</name>
<keyword evidence="1" id="KW-1133">Transmembrane helix</keyword>
<dbReference type="AlphaFoldDB" id="A0A6A6BRR9"/>
<evidence type="ECO:0000313" key="3">
    <source>
        <dbReference type="Proteomes" id="UP000799438"/>
    </source>
</evidence>
<dbReference type="Proteomes" id="UP000799438">
    <property type="component" value="Unassembled WGS sequence"/>
</dbReference>
<keyword evidence="1" id="KW-0812">Transmembrane</keyword>
<dbReference type="GeneID" id="54292422"/>
<gene>
    <name evidence="2" type="ORF">K452DRAFT_103233</name>
</gene>
<reference evidence="2" key="1">
    <citation type="journal article" date="2020" name="Stud. Mycol.">
        <title>101 Dothideomycetes genomes: a test case for predicting lifestyles and emergence of pathogens.</title>
        <authorList>
            <person name="Haridas S."/>
            <person name="Albert R."/>
            <person name="Binder M."/>
            <person name="Bloem J."/>
            <person name="Labutti K."/>
            <person name="Salamov A."/>
            <person name="Andreopoulos B."/>
            <person name="Baker S."/>
            <person name="Barry K."/>
            <person name="Bills G."/>
            <person name="Bluhm B."/>
            <person name="Cannon C."/>
            <person name="Castanera R."/>
            <person name="Culley D."/>
            <person name="Daum C."/>
            <person name="Ezra D."/>
            <person name="Gonzalez J."/>
            <person name="Henrissat B."/>
            <person name="Kuo A."/>
            <person name="Liang C."/>
            <person name="Lipzen A."/>
            <person name="Lutzoni F."/>
            <person name="Magnuson J."/>
            <person name="Mondo S."/>
            <person name="Nolan M."/>
            <person name="Ohm R."/>
            <person name="Pangilinan J."/>
            <person name="Park H.-J."/>
            <person name="Ramirez L."/>
            <person name="Alfaro M."/>
            <person name="Sun H."/>
            <person name="Tritt A."/>
            <person name="Yoshinaga Y."/>
            <person name="Zwiers L.-H."/>
            <person name="Turgeon B."/>
            <person name="Goodwin S."/>
            <person name="Spatafora J."/>
            <person name="Crous P."/>
            <person name="Grigoriev I."/>
        </authorList>
    </citation>
    <scope>NUCLEOTIDE SEQUENCE</scope>
    <source>
        <strain evidence="2">CBS 121167</strain>
    </source>
</reference>